<organism evidence="7 8">
    <name type="scientific">Saccharibacillus alkalitolerans</name>
    <dbReference type="NCBI Taxonomy" id="2705290"/>
    <lineage>
        <taxon>Bacteria</taxon>
        <taxon>Bacillati</taxon>
        <taxon>Bacillota</taxon>
        <taxon>Bacilli</taxon>
        <taxon>Bacillales</taxon>
        <taxon>Paenibacillaceae</taxon>
        <taxon>Saccharibacillus</taxon>
    </lineage>
</organism>
<dbReference type="Proteomes" id="UP000800303">
    <property type="component" value="Unassembled WGS sequence"/>
</dbReference>
<dbReference type="EC" id="3.1.21.7" evidence="6"/>
<evidence type="ECO:0000313" key="8">
    <source>
        <dbReference type="Proteomes" id="UP000800303"/>
    </source>
</evidence>
<feature type="binding site" evidence="6">
    <location>
        <position position="112"/>
    </location>
    <ligand>
        <name>Mg(2+)</name>
        <dbReference type="ChEBI" id="CHEBI:18420"/>
    </ligand>
</feature>
<name>A0ABX0FCA7_9BACL</name>
<comment type="cofactor">
    <cofactor evidence="6">
        <name>Mg(2+)</name>
        <dbReference type="ChEBI" id="CHEBI:18420"/>
    </cofactor>
</comment>
<feature type="binding site" evidence="6">
    <location>
        <position position="44"/>
    </location>
    <ligand>
        <name>Mg(2+)</name>
        <dbReference type="ChEBI" id="CHEBI:18420"/>
    </ligand>
</feature>
<evidence type="ECO:0000256" key="3">
    <source>
        <dbReference type="ARBA" id="ARBA00022722"/>
    </source>
</evidence>
<dbReference type="Gene3D" id="3.30.2170.10">
    <property type="entry name" value="archaeoglobus fulgidus dsm 4304 superfamily"/>
    <property type="match status" value="1"/>
</dbReference>
<evidence type="ECO:0000256" key="2">
    <source>
        <dbReference type="ARBA" id="ARBA00022490"/>
    </source>
</evidence>
<keyword evidence="6" id="KW-0460">Magnesium</keyword>
<comment type="similarity">
    <text evidence="6">Belongs to the endonuclease V family.</text>
</comment>
<protein>
    <recommendedName>
        <fullName evidence="6">Endonuclease V</fullName>
        <ecNumber evidence="6">3.1.21.7</ecNumber>
    </recommendedName>
    <alternativeName>
        <fullName evidence="6">Deoxyinosine 3'endonuclease</fullName>
    </alternativeName>
    <alternativeName>
        <fullName evidence="6">Deoxyribonuclease V</fullName>
        <shortName evidence="6">DNase V</shortName>
    </alternativeName>
</protein>
<keyword evidence="3 6" id="KW-0540">Nuclease</keyword>
<dbReference type="PANTHER" id="PTHR28511">
    <property type="entry name" value="ENDONUCLEASE V"/>
    <property type="match status" value="1"/>
</dbReference>
<evidence type="ECO:0000256" key="5">
    <source>
        <dbReference type="ARBA" id="ARBA00022801"/>
    </source>
</evidence>
<reference evidence="7 8" key="1">
    <citation type="submission" date="2020-01" db="EMBL/GenBank/DDBJ databases">
        <title>Polyphasic characterisation and genomic insights into a novel alkali tolerant bacterium VR-M41.</title>
        <authorList>
            <person name="Vemuluri V.R."/>
        </authorList>
    </citation>
    <scope>NUCLEOTIDE SEQUENCE [LARGE SCALE GENOMIC DNA]</scope>
    <source>
        <strain evidence="7 8">VR-M41</strain>
    </source>
</reference>
<keyword evidence="6" id="KW-0479">Metal-binding</keyword>
<evidence type="ECO:0000256" key="1">
    <source>
        <dbReference type="ARBA" id="ARBA00004496"/>
    </source>
</evidence>
<evidence type="ECO:0000256" key="6">
    <source>
        <dbReference type="HAMAP-Rule" id="MF_00801"/>
    </source>
</evidence>
<comment type="caution">
    <text evidence="7">The sequence shown here is derived from an EMBL/GenBank/DDBJ whole genome shotgun (WGS) entry which is preliminary data.</text>
</comment>
<dbReference type="HAMAP" id="MF_00801">
    <property type="entry name" value="Endonuclease_5"/>
    <property type="match status" value="1"/>
</dbReference>
<dbReference type="CDD" id="cd06559">
    <property type="entry name" value="Endonuclease_V"/>
    <property type="match status" value="1"/>
</dbReference>
<dbReference type="Pfam" id="PF04493">
    <property type="entry name" value="Endonuclease_5"/>
    <property type="match status" value="1"/>
</dbReference>
<proteinExistence type="inferred from homology"/>
<evidence type="ECO:0000313" key="7">
    <source>
        <dbReference type="EMBL" id="NGZ77625.1"/>
    </source>
</evidence>
<keyword evidence="2 6" id="KW-0963">Cytoplasm</keyword>
<dbReference type="InterPro" id="IPR007581">
    <property type="entry name" value="Endonuclease-V"/>
</dbReference>
<dbReference type="EMBL" id="JAAFGS010000009">
    <property type="protein sequence ID" value="NGZ77625.1"/>
    <property type="molecule type" value="Genomic_DNA"/>
</dbReference>
<dbReference type="NCBIfam" id="NF008629">
    <property type="entry name" value="PRK11617.1"/>
    <property type="match status" value="1"/>
</dbReference>
<dbReference type="PANTHER" id="PTHR28511:SF1">
    <property type="entry name" value="ENDONUCLEASE V"/>
    <property type="match status" value="1"/>
</dbReference>
<accession>A0ABX0FCA7</accession>
<keyword evidence="8" id="KW-1185">Reference proteome</keyword>
<sequence>MQIVTRHAWNLNEQEAVSLQLELAAKISLRDPEPFDVRRIAGIDVAYDKDDDRLVAAVVVLDADTLDVVETAAAWGSPSFPYVPGLFSFRELPPVLEAFGRLKTAPDLIVCDGQGIAHPRRFGLASHLGLLLGIPSIGCGKTRLIGEYDEPAAERGSASPLLADGGELVGHVLRTQTGVKPVFVSPGHLISPDTACHWVLKLAPRYRLPETTRQADQLVRRELSRITQDRRLP</sequence>
<gene>
    <name evidence="6 7" type="primary">nfi</name>
    <name evidence="7" type="ORF">GYN08_20235</name>
</gene>
<comment type="subcellular location">
    <subcellularLocation>
        <location evidence="1 6">Cytoplasm</location>
    </subcellularLocation>
</comment>
<feature type="site" description="Interaction with target DNA" evidence="6">
    <location>
        <position position="82"/>
    </location>
</feature>
<keyword evidence="6" id="KW-0227">DNA damage</keyword>
<keyword evidence="4 6" id="KW-0255">Endonuclease</keyword>
<keyword evidence="6" id="KW-0234">DNA repair</keyword>
<comment type="function">
    <text evidence="6">DNA repair enzyme involved in the repair of deaminated bases. Selectively cleaves double-stranded DNA at the second phosphodiester bond 3' to a deoxyinosine leaving behind the intact lesion on the nicked DNA.</text>
</comment>
<evidence type="ECO:0000256" key="4">
    <source>
        <dbReference type="ARBA" id="ARBA00022759"/>
    </source>
</evidence>
<comment type="catalytic activity">
    <reaction evidence="6">
        <text>Endonucleolytic cleavage at apurinic or apyrimidinic sites to products with a 5'-phosphate.</text>
        <dbReference type="EC" id="3.1.21.7"/>
    </reaction>
</comment>
<dbReference type="RefSeq" id="WP_166278354.1">
    <property type="nucleotide sequence ID" value="NZ_JAAFGS010000009.1"/>
</dbReference>
<keyword evidence="5 6" id="KW-0378">Hydrolase</keyword>
<dbReference type="GO" id="GO:0043737">
    <property type="term" value="F:deoxyribonuclease V activity"/>
    <property type="evidence" value="ECO:0007669"/>
    <property type="project" value="UniProtKB-EC"/>
</dbReference>